<feature type="region of interest" description="Disordered" evidence="1">
    <location>
        <begin position="132"/>
        <end position="174"/>
    </location>
</feature>
<dbReference type="RefSeq" id="WP_005009409.1">
    <property type="nucleotide sequence ID" value="NZ_HG422173.1"/>
</dbReference>
<gene>
    <name evidence="2" type="ORF">NITGR_570038</name>
</gene>
<protein>
    <submittedName>
        <fullName evidence="2">Uncharacterized protein</fullName>
    </submittedName>
</protein>
<dbReference type="OrthoDB" id="8563325at2"/>
<sequence>MFKRHTLHGIAFLAILFMASGCSVIMALSGDPEPNFAVIQPGASRSMVEKELGTPFHTDQQSGQRTDWYRYELGNAPNGDRALANFALDVYSILLWEIIATPRELMMGDDHEMSVVYGPGDRVIAVHREDEETVAEPIHLGNTPLPGKEKSTGTQPIETPGNQPVPGGRPPSSR</sequence>
<proteinExistence type="predicted"/>
<name>M1Z032_NITG3</name>
<keyword evidence="3" id="KW-1185">Reference proteome</keyword>
<dbReference type="EMBL" id="CAQJ01000063">
    <property type="protein sequence ID" value="CCQ91089.1"/>
    <property type="molecule type" value="Genomic_DNA"/>
</dbReference>
<dbReference type="InParanoid" id="M1Z032"/>
<accession>M1Z032</accession>
<evidence type="ECO:0000313" key="2">
    <source>
        <dbReference type="EMBL" id="CCQ91089.1"/>
    </source>
</evidence>
<dbReference type="STRING" id="1266370.NITGR_570038"/>
<comment type="caution">
    <text evidence="2">The sequence shown here is derived from an EMBL/GenBank/DDBJ whole genome shotgun (WGS) entry which is preliminary data.</text>
</comment>
<dbReference type="HOGENOM" id="CLU_1538467_0_0_0"/>
<feature type="compositionally biased region" description="Polar residues" evidence="1">
    <location>
        <begin position="152"/>
        <end position="162"/>
    </location>
</feature>
<organism evidence="2 3">
    <name type="scientific">Nitrospina gracilis (strain 3/211)</name>
    <dbReference type="NCBI Taxonomy" id="1266370"/>
    <lineage>
        <taxon>Bacteria</taxon>
        <taxon>Pseudomonadati</taxon>
        <taxon>Nitrospinota/Tectimicrobiota group</taxon>
        <taxon>Nitrospinota</taxon>
        <taxon>Nitrospinia</taxon>
        <taxon>Nitrospinales</taxon>
        <taxon>Nitrospinaceae</taxon>
        <taxon>Nitrospina</taxon>
    </lineage>
</organism>
<dbReference type="Proteomes" id="UP000011704">
    <property type="component" value="Unassembled WGS sequence"/>
</dbReference>
<evidence type="ECO:0000256" key="1">
    <source>
        <dbReference type="SAM" id="MobiDB-lite"/>
    </source>
</evidence>
<dbReference type="PROSITE" id="PS51257">
    <property type="entry name" value="PROKAR_LIPOPROTEIN"/>
    <property type="match status" value="1"/>
</dbReference>
<evidence type="ECO:0000313" key="3">
    <source>
        <dbReference type="Proteomes" id="UP000011704"/>
    </source>
</evidence>
<reference evidence="2 3" key="1">
    <citation type="journal article" date="2013" name="Front. Microbiol.">
        <title>The genome of Nitrospina gracilis illuminates the metabolism and evolution of the major marine nitrite oxidizer.</title>
        <authorList>
            <person name="Luecker S."/>
            <person name="Nowka B."/>
            <person name="Rattei T."/>
            <person name="Spieck E."/>
            <person name="and Daims H."/>
        </authorList>
    </citation>
    <scope>NUCLEOTIDE SEQUENCE [LARGE SCALE GENOMIC DNA]</scope>
    <source>
        <strain evidence="2 3">3/211</strain>
    </source>
</reference>
<dbReference type="AlphaFoldDB" id="M1Z032"/>